<dbReference type="GO" id="GO:0015413">
    <property type="term" value="F:ABC-type nickel transporter activity"/>
    <property type="evidence" value="ECO:0007669"/>
    <property type="project" value="UniProtKB-EC"/>
</dbReference>
<sequence length="311" mass="34312">MDKKPILQVSNLGVSFSQYTKGLRRQNLKVITNLDIELYQGKILAVVGSSGSGKSLLAHAILDILPDNAVTEGEITYKGKLLTKEEQKKLRGKEIVLIPQSVNYLDPLQQVGKQVGISVADKKKKDSIVSNLFSKYGLGKKVESYYPFQLSGGMVRKVLLSTALASDAKVIIADEPTPGLDEEALSEVLKDFREFADKGCAILMITHDIQAALKIADSIAIFYAGTTLEVASVSDFDRTGEKLRHPYTKALNRALPNNEFVPLEGSQPLPNELPNCCLFWDRCQKKGVRCGEEKPDFQEIRGGKVRCFYAT</sequence>
<evidence type="ECO:0000313" key="18">
    <source>
        <dbReference type="Proteomes" id="UP000003860"/>
    </source>
</evidence>
<dbReference type="InterPro" id="IPR027417">
    <property type="entry name" value="P-loop_NTPase"/>
</dbReference>
<dbReference type="InterPro" id="IPR003439">
    <property type="entry name" value="ABC_transporter-like_ATP-bd"/>
</dbReference>
<dbReference type="InterPro" id="IPR003593">
    <property type="entry name" value="AAA+_ATPase"/>
</dbReference>
<dbReference type="Gene3D" id="3.40.50.300">
    <property type="entry name" value="P-loop containing nucleotide triphosphate hydrolases"/>
    <property type="match status" value="1"/>
</dbReference>
<dbReference type="PANTHER" id="PTHR43297:SF13">
    <property type="entry name" value="NICKEL ABC TRANSPORTER, ATP-BINDING PROTEIN"/>
    <property type="match status" value="1"/>
</dbReference>
<keyword evidence="7" id="KW-0067">ATP-binding</keyword>
<dbReference type="OrthoDB" id="9806285at2"/>
<dbReference type="PANTHER" id="PTHR43297">
    <property type="entry name" value="OLIGOPEPTIDE TRANSPORT ATP-BINDING PROTEIN APPD"/>
    <property type="match status" value="1"/>
</dbReference>
<keyword evidence="5" id="KW-0533">Nickel</keyword>
<evidence type="ECO:0000256" key="11">
    <source>
        <dbReference type="ARBA" id="ARBA00023136"/>
    </source>
</evidence>
<evidence type="ECO:0000256" key="1">
    <source>
        <dbReference type="ARBA" id="ARBA00004202"/>
    </source>
</evidence>
<keyword evidence="9" id="KW-0406">Ion transport</keyword>
<comment type="similarity">
    <text evidence="2">Belongs to the ABC transporter superfamily.</text>
</comment>
<keyword evidence="18" id="KW-1185">Reference proteome</keyword>
<evidence type="ECO:0000256" key="8">
    <source>
        <dbReference type="ARBA" id="ARBA00022967"/>
    </source>
</evidence>
<dbReference type="GO" id="GO:0005886">
    <property type="term" value="C:plasma membrane"/>
    <property type="evidence" value="ECO:0007669"/>
    <property type="project" value="UniProtKB-SubCell"/>
</dbReference>
<dbReference type="RefSeq" id="WP_004617122.1">
    <property type="nucleotide sequence ID" value="NZ_ACXX02000002.1"/>
</dbReference>
<dbReference type="InterPro" id="IPR013563">
    <property type="entry name" value="Oligopep_ABC_C"/>
</dbReference>
<evidence type="ECO:0000256" key="3">
    <source>
        <dbReference type="ARBA" id="ARBA00022448"/>
    </source>
</evidence>
<gene>
    <name evidence="17" type="ORF">Cpap_3471</name>
</gene>
<dbReference type="EMBL" id="ACXX02000002">
    <property type="protein sequence ID" value="EGD49042.1"/>
    <property type="molecule type" value="Genomic_DNA"/>
</dbReference>
<evidence type="ECO:0000256" key="12">
    <source>
        <dbReference type="ARBA" id="ARBA00038669"/>
    </source>
</evidence>
<evidence type="ECO:0000256" key="6">
    <source>
        <dbReference type="ARBA" id="ARBA00022741"/>
    </source>
</evidence>
<accession>F1T960</accession>
<dbReference type="NCBIfam" id="TIGR01727">
    <property type="entry name" value="oligo_HPY"/>
    <property type="match status" value="1"/>
</dbReference>
<evidence type="ECO:0000256" key="4">
    <source>
        <dbReference type="ARBA" id="ARBA00022475"/>
    </source>
</evidence>
<feature type="domain" description="ABC transporter" evidence="16">
    <location>
        <begin position="7"/>
        <end position="249"/>
    </location>
</feature>
<dbReference type="SUPFAM" id="SSF52540">
    <property type="entry name" value="P-loop containing nucleoside triphosphate hydrolases"/>
    <property type="match status" value="1"/>
</dbReference>
<comment type="caution">
    <text evidence="17">The sequence shown here is derived from an EMBL/GenBank/DDBJ whole genome shotgun (WGS) entry which is preliminary data.</text>
</comment>
<evidence type="ECO:0000313" key="17">
    <source>
        <dbReference type="EMBL" id="EGD49042.1"/>
    </source>
</evidence>
<reference evidence="17" key="1">
    <citation type="submission" date="2009-07" db="EMBL/GenBank/DDBJ databases">
        <authorList>
            <consortium name="US DOE Joint Genome Institute (JGI-PGF)"/>
            <person name="Lucas S."/>
            <person name="Copeland A."/>
            <person name="Lapidus A."/>
            <person name="Glavina del Rio T."/>
            <person name="Tice H."/>
            <person name="Bruce D."/>
            <person name="Goodwin L."/>
            <person name="Pitluck S."/>
            <person name="Larimer F."/>
            <person name="Land M.L."/>
            <person name="Mouttaki H."/>
            <person name="He Z."/>
            <person name="Zhou J."/>
            <person name="Hemme C.L."/>
        </authorList>
    </citation>
    <scope>NUCLEOTIDE SEQUENCE</scope>
    <source>
        <strain evidence="17">DSM 2782</strain>
    </source>
</reference>
<evidence type="ECO:0000256" key="14">
    <source>
        <dbReference type="ARBA" id="ARBA00044143"/>
    </source>
</evidence>
<evidence type="ECO:0000256" key="9">
    <source>
        <dbReference type="ARBA" id="ARBA00023065"/>
    </source>
</evidence>
<keyword evidence="8" id="KW-1278">Translocase</keyword>
<dbReference type="SMART" id="SM00382">
    <property type="entry name" value="AAA"/>
    <property type="match status" value="1"/>
</dbReference>
<dbReference type="PROSITE" id="PS50893">
    <property type="entry name" value="ABC_TRANSPORTER_2"/>
    <property type="match status" value="1"/>
</dbReference>
<evidence type="ECO:0000259" key="16">
    <source>
        <dbReference type="PROSITE" id="PS50893"/>
    </source>
</evidence>
<dbReference type="EC" id="7.2.2.11" evidence="13"/>
<evidence type="ECO:0000256" key="10">
    <source>
        <dbReference type="ARBA" id="ARBA00023112"/>
    </source>
</evidence>
<keyword evidence="11" id="KW-0472">Membrane</keyword>
<evidence type="ECO:0000256" key="5">
    <source>
        <dbReference type="ARBA" id="ARBA00022596"/>
    </source>
</evidence>
<keyword evidence="3" id="KW-0813">Transport</keyword>
<dbReference type="AlphaFoldDB" id="F1T960"/>
<keyword evidence="4" id="KW-1003">Cell membrane</keyword>
<dbReference type="InterPro" id="IPR050388">
    <property type="entry name" value="ABC_Ni/Peptide_Import"/>
</dbReference>
<protein>
    <recommendedName>
        <fullName evidence="14">Nickel import system ATP-binding protein NikD</fullName>
        <ecNumber evidence="13">7.2.2.11</ecNumber>
    </recommendedName>
</protein>
<dbReference type="GO" id="GO:0005524">
    <property type="term" value="F:ATP binding"/>
    <property type="evidence" value="ECO:0007669"/>
    <property type="project" value="UniProtKB-KW"/>
</dbReference>
<name>F1T960_9FIRM</name>
<organism evidence="17 18">
    <name type="scientific">Ruminiclostridium papyrosolvens DSM 2782</name>
    <dbReference type="NCBI Taxonomy" id="588581"/>
    <lineage>
        <taxon>Bacteria</taxon>
        <taxon>Bacillati</taxon>
        <taxon>Bacillota</taxon>
        <taxon>Clostridia</taxon>
        <taxon>Eubacteriales</taxon>
        <taxon>Oscillospiraceae</taxon>
        <taxon>Ruminiclostridium</taxon>
    </lineage>
</organism>
<comment type="subcellular location">
    <subcellularLocation>
        <location evidence="1">Cell membrane</location>
        <topology evidence="1">Peripheral membrane protein</topology>
    </subcellularLocation>
</comment>
<dbReference type="STRING" id="588581.Cpap_3471"/>
<proteinExistence type="inferred from homology"/>
<evidence type="ECO:0000256" key="15">
    <source>
        <dbReference type="ARBA" id="ARBA00048610"/>
    </source>
</evidence>
<evidence type="ECO:0000256" key="13">
    <source>
        <dbReference type="ARBA" id="ARBA00039098"/>
    </source>
</evidence>
<keyword evidence="6" id="KW-0547">Nucleotide-binding</keyword>
<reference evidence="17" key="2">
    <citation type="submission" date="2011-01" db="EMBL/GenBank/DDBJ databases">
        <title>The Non-contiguous Finished genome of Clostridium papyrosolvens.</title>
        <authorList>
            <person name="Lucas S."/>
            <person name="Copeland A."/>
            <person name="Lapidus A."/>
            <person name="Cheng J.-F."/>
            <person name="Goodwin L."/>
            <person name="Pitluck S."/>
            <person name="Misra M."/>
            <person name="Chertkov O."/>
            <person name="Detter J.C."/>
            <person name="Han C."/>
            <person name="Tapia R."/>
            <person name="Land M."/>
            <person name="Hauser L."/>
            <person name="Kyrpides N."/>
            <person name="Ivanova N."/>
            <person name="Pagani I."/>
            <person name="Mouttaki H."/>
            <person name="He Z."/>
            <person name="Zhou J."/>
            <person name="Hemme C.L."/>
            <person name="Woyke T."/>
        </authorList>
    </citation>
    <scope>NUCLEOTIDE SEQUENCE [LARGE SCALE GENOMIC DNA]</scope>
    <source>
        <strain evidence="17">DSM 2782</strain>
    </source>
</reference>
<dbReference type="GO" id="GO:0015833">
    <property type="term" value="P:peptide transport"/>
    <property type="evidence" value="ECO:0007669"/>
    <property type="project" value="InterPro"/>
</dbReference>
<dbReference type="Proteomes" id="UP000003860">
    <property type="component" value="Unassembled WGS sequence"/>
</dbReference>
<dbReference type="eggNOG" id="COG0444">
    <property type="taxonomic scope" value="Bacteria"/>
</dbReference>
<evidence type="ECO:0000256" key="7">
    <source>
        <dbReference type="ARBA" id="ARBA00022840"/>
    </source>
</evidence>
<dbReference type="GO" id="GO:0016887">
    <property type="term" value="F:ATP hydrolysis activity"/>
    <property type="evidence" value="ECO:0007669"/>
    <property type="project" value="InterPro"/>
</dbReference>
<evidence type="ECO:0000256" key="2">
    <source>
        <dbReference type="ARBA" id="ARBA00005417"/>
    </source>
</evidence>
<comment type="catalytic activity">
    <reaction evidence="15">
        <text>Ni(2+)(out) + ATP + H2O = Ni(2+)(in) + ADP + phosphate + H(+)</text>
        <dbReference type="Rhea" id="RHEA:15557"/>
        <dbReference type="ChEBI" id="CHEBI:15377"/>
        <dbReference type="ChEBI" id="CHEBI:15378"/>
        <dbReference type="ChEBI" id="CHEBI:30616"/>
        <dbReference type="ChEBI" id="CHEBI:43474"/>
        <dbReference type="ChEBI" id="CHEBI:49786"/>
        <dbReference type="ChEBI" id="CHEBI:456216"/>
        <dbReference type="EC" id="7.2.2.11"/>
    </reaction>
    <physiologicalReaction direction="left-to-right" evidence="15">
        <dbReference type="Rhea" id="RHEA:15558"/>
    </physiologicalReaction>
</comment>
<dbReference type="Pfam" id="PF00005">
    <property type="entry name" value="ABC_tran"/>
    <property type="match status" value="1"/>
</dbReference>
<keyword evidence="10" id="KW-0921">Nickel transport</keyword>
<dbReference type="Pfam" id="PF08352">
    <property type="entry name" value="oligo_HPY"/>
    <property type="match status" value="1"/>
</dbReference>
<comment type="subunit">
    <text evidence="12">The complex is composed of two ATP-binding proteins (NikD and NikE), two transmembrane proteins (NikB and NikC) and a solute-binding protein (NikA).</text>
</comment>